<organism evidence="1">
    <name type="scientific">Caldilineaceae bacterium SB0662_bin_9</name>
    <dbReference type="NCBI Taxonomy" id="2605258"/>
    <lineage>
        <taxon>Bacteria</taxon>
        <taxon>Bacillati</taxon>
        <taxon>Chloroflexota</taxon>
        <taxon>Caldilineae</taxon>
        <taxon>Caldilineales</taxon>
        <taxon>Caldilineaceae</taxon>
    </lineage>
</organism>
<comment type="caution">
    <text evidence="1">The sequence shown here is derived from an EMBL/GenBank/DDBJ whole genome shotgun (WGS) entry which is preliminary data.</text>
</comment>
<sequence>MALELENKPVPQSRNNPIASEVGIAKPVHVGYPQSVVAAVDIEGQFIQVRQANPIDVGARLFPELVHCFPVRRDQG</sequence>
<gene>
    <name evidence="1" type="ORF">F4Y08_11430</name>
</gene>
<evidence type="ECO:0000313" key="1">
    <source>
        <dbReference type="EMBL" id="MYD90926.1"/>
    </source>
</evidence>
<accession>A0A6B1DV90</accession>
<protein>
    <submittedName>
        <fullName evidence="1">Uncharacterized protein</fullName>
    </submittedName>
</protein>
<dbReference type="EMBL" id="VXPY01000082">
    <property type="protein sequence ID" value="MYD90926.1"/>
    <property type="molecule type" value="Genomic_DNA"/>
</dbReference>
<proteinExistence type="predicted"/>
<dbReference type="AlphaFoldDB" id="A0A6B1DV90"/>
<name>A0A6B1DV90_9CHLR</name>
<reference evidence="1" key="1">
    <citation type="submission" date="2019-09" db="EMBL/GenBank/DDBJ databases">
        <title>Characterisation of the sponge microbiome using genome-centric metagenomics.</title>
        <authorList>
            <person name="Engelberts J.P."/>
            <person name="Robbins S.J."/>
            <person name="De Goeij J.M."/>
            <person name="Aranda M."/>
            <person name="Bell S.C."/>
            <person name="Webster N.S."/>
        </authorList>
    </citation>
    <scope>NUCLEOTIDE SEQUENCE</scope>
    <source>
        <strain evidence="1">SB0662_bin_9</strain>
    </source>
</reference>